<dbReference type="InterPro" id="IPR038475">
    <property type="entry name" value="RecG_C_sf"/>
</dbReference>
<dbReference type="GO" id="GO:0006355">
    <property type="term" value="P:regulation of DNA-templated transcription"/>
    <property type="evidence" value="ECO:0007669"/>
    <property type="project" value="UniProtKB-ARBA"/>
</dbReference>
<dbReference type="EC" id="3.6.1.-" evidence="2"/>
<dbReference type="GO" id="GO:0016787">
    <property type="term" value="F:hydrolase activity"/>
    <property type="evidence" value="ECO:0007669"/>
    <property type="project" value="UniProtKB-KW"/>
</dbReference>
<dbReference type="InterPro" id="IPR038461">
    <property type="entry name" value="Schlafen_AlbA_2_dom_sf"/>
</dbReference>
<dbReference type="InterPro" id="IPR036388">
    <property type="entry name" value="WH-like_DNA-bd_sf"/>
</dbReference>
<dbReference type="CDD" id="cd00090">
    <property type="entry name" value="HTH_ARSR"/>
    <property type="match status" value="1"/>
</dbReference>
<accession>A0A1E3X976</accession>
<name>A0A1E3X976_9BACT</name>
<dbReference type="PATRIC" id="fig|1872076.5.peg.3244"/>
<feature type="domain" description="Schlafen AlbA-2" evidence="1">
    <location>
        <begin position="14"/>
        <end position="117"/>
    </location>
</feature>
<organism evidence="2 3">
    <name type="scientific">Candidatus Scalindua rubra</name>
    <dbReference type="NCBI Taxonomy" id="1872076"/>
    <lineage>
        <taxon>Bacteria</taxon>
        <taxon>Pseudomonadati</taxon>
        <taxon>Planctomycetota</taxon>
        <taxon>Candidatus Brocadiia</taxon>
        <taxon>Candidatus Brocadiales</taxon>
        <taxon>Candidatus Scalinduaceae</taxon>
        <taxon>Candidatus Scalindua</taxon>
    </lineage>
</organism>
<proteinExistence type="predicted"/>
<sequence length="451" mass="52387">MDKKELALILKEGEGYFIEFKENLSGVEKEFVAFTNSSGGRVFLGVTDEGKVKGLKITNRLKSEIQNIARNCDPSIKIAIESLENILVVKIKEGEDKPYRCSSGFYKRIGSNSQKMTRSEILDFFKSEGKVRFDELINTKVNYPRDFSRKKLNEFLEFAGLSKSLSSEKVLSSLRVIESQVGKIYFNNAGILFFAKEPQKFIPWSVFTVALFKDKEGVDIIDRKEITGGLFEIVEQVMDFIRLYAKVAYRITGKPQRENIYEYPFEAIREAVINSVMHKDYFEHGHNNILKFFPDRIQIENIWLKPKKFILGETVFRRNQVVADLFSRIHFGEKMGSGMKRMRDVCKKEKAPYPKIKYTDTHFYIVFRQSREYLKMTKPEAEVTEKVTEKVTENQRKILEEISKDEYITVKRLSAIVGISERKIKENIKKLKQIGLIERIGPDKGGYWKAL</sequence>
<dbReference type="GO" id="GO:0004386">
    <property type="term" value="F:helicase activity"/>
    <property type="evidence" value="ECO:0007669"/>
    <property type="project" value="UniProtKB-KW"/>
</dbReference>
<keyword evidence="2" id="KW-0378">Hydrolase</keyword>
<evidence type="ECO:0000313" key="2">
    <source>
        <dbReference type="EMBL" id="ODS32139.1"/>
    </source>
</evidence>
<keyword evidence="2" id="KW-0547">Nucleotide-binding</keyword>
<keyword evidence="2" id="KW-0067">ATP-binding</keyword>
<comment type="caution">
    <text evidence="2">The sequence shown here is derived from an EMBL/GenBank/DDBJ whole genome shotgun (WGS) entry which is preliminary data.</text>
</comment>
<dbReference type="Proteomes" id="UP000094056">
    <property type="component" value="Unassembled WGS sequence"/>
</dbReference>
<dbReference type="Gene3D" id="3.30.565.60">
    <property type="match status" value="1"/>
</dbReference>
<dbReference type="Gene3D" id="3.30.950.30">
    <property type="entry name" value="Schlafen, AAA domain"/>
    <property type="match status" value="1"/>
</dbReference>
<dbReference type="AlphaFoldDB" id="A0A1E3X976"/>
<dbReference type="Pfam" id="PF04326">
    <property type="entry name" value="SLFN_AlbA_2"/>
    <property type="match status" value="1"/>
</dbReference>
<gene>
    <name evidence="2" type="primary">recG_1</name>
    <name evidence="2" type="ORF">SCARUB_02741</name>
</gene>
<dbReference type="Pfam" id="PF13749">
    <property type="entry name" value="HATPase_c_4"/>
    <property type="match status" value="1"/>
</dbReference>
<reference evidence="2 3" key="1">
    <citation type="submission" date="2016-07" db="EMBL/GenBank/DDBJ databases">
        <title>Draft genome of Scalindua rubra, obtained from a brine-seawater interface in the Red Sea, sheds light on salt adaptation in anammox bacteria.</title>
        <authorList>
            <person name="Speth D.R."/>
            <person name="Lagkouvardos I."/>
            <person name="Wang Y."/>
            <person name="Qian P.-Y."/>
            <person name="Dutilh B.E."/>
            <person name="Jetten M.S."/>
        </authorList>
    </citation>
    <scope>NUCLEOTIDE SEQUENCE [LARGE SCALE GENOMIC DNA]</scope>
    <source>
        <strain evidence="2">BSI-1</strain>
    </source>
</reference>
<dbReference type="Pfam" id="PF13412">
    <property type="entry name" value="HTH_24"/>
    <property type="match status" value="1"/>
</dbReference>
<dbReference type="PANTHER" id="PTHR30595:SF6">
    <property type="entry name" value="SCHLAFEN ALBA-2 DOMAIN-CONTAINING PROTEIN"/>
    <property type="match status" value="1"/>
</dbReference>
<keyword evidence="2" id="KW-0347">Helicase</keyword>
<protein>
    <submittedName>
        <fullName evidence="2">ATP-dependent DNA helicase RecG</fullName>
        <ecNumber evidence="2">3.6.1.-</ecNumber>
    </submittedName>
</protein>
<dbReference type="InterPro" id="IPR011991">
    <property type="entry name" value="ArsR-like_HTH"/>
</dbReference>
<dbReference type="InterPro" id="IPR036390">
    <property type="entry name" value="WH_DNA-bd_sf"/>
</dbReference>
<evidence type="ECO:0000313" key="3">
    <source>
        <dbReference type="Proteomes" id="UP000094056"/>
    </source>
</evidence>
<dbReference type="Gene3D" id="1.10.10.10">
    <property type="entry name" value="Winged helix-like DNA-binding domain superfamily/Winged helix DNA-binding domain"/>
    <property type="match status" value="1"/>
</dbReference>
<dbReference type="EMBL" id="MAYW01000076">
    <property type="protein sequence ID" value="ODS32139.1"/>
    <property type="molecule type" value="Genomic_DNA"/>
</dbReference>
<dbReference type="SUPFAM" id="SSF46785">
    <property type="entry name" value="Winged helix' DNA-binding domain"/>
    <property type="match status" value="1"/>
</dbReference>
<evidence type="ECO:0000259" key="1">
    <source>
        <dbReference type="Pfam" id="PF04326"/>
    </source>
</evidence>
<dbReference type="PANTHER" id="PTHR30595">
    <property type="entry name" value="GLPR-RELATED TRANSCRIPTIONAL REPRESSOR"/>
    <property type="match status" value="1"/>
</dbReference>
<dbReference type="InterPro" id="IPR007421">
    <property type="entry name" value="Schlafen_AlbA_2_dom"/>
</dbReference>